<dbReference type="AlphaFoldDB" id="A0A172YYE6"/>
<evidence type="ECO:0000313" key="2">
    <source>
        <dbReference type="Proteomes" id="UP000077829"/>
    </source>
</evidence>
<dbReference type="PATRIC" id="fig|219572.3.peg.1394"/>
<protein>
    <recommendedName>
        <fullName evidence="3">Terminase</fullName>
    </recommendedName>
</protein>
<gene>
    <name evidence="1" type="ORF">A7J50_1366</name>
</gene>
<dbReference type="EMBL" id="CP015600">
    <property type="protein sequence ID" value="ANF84799.1"/>
    <property type="molecule type" value="Genomic_DNA"/>
</dbReference>
<reference evidence="1 2" key="1">
    <citation type="submission" date="2016-05" db="EMBL/GenBank/DDBJ databases">
        <title>Complete genome sequence of Pseudomonas antarctica PAMC 27494.</title>
        <authorList>
            <person name="Lee J."/>
        </authorList>
    </citation>
    <scope>NUCLEOTIDE SEQUENCE [LARGE SCALE GENOMIC DNA]</scope>
    <source>
        <strain evidence="1 2">PAMC 27494</strain>
    </source>
</reference>
<accession>A0A172YYE6</accession>
<organism evidence="1 2">
    <name type="scientific">Pseudomonas antarctica</name>
    <dbReference type="NCBI Taxonomy" id="219572"/>
    <lineage>
        <taxon>Bacteria</taxon>
        <taxon>Pseudomonadati</taxon>
        <taxon>Pseudomonadota</taxon>
        <taxon>Gammaproteobacteria</taxon>
        <taxon>Pseudomonadales</taxon>
        <taxon>Pseudomonadaceae</taxon>
        <taxon>Pseudomonas</taxon>
    </lineage>
</organism>
<dbReference type="Pfam" id="PF03237">
    <property type="entry name" value="Terminase_6N"/>
    <property type="match status" value="1"/>
</dbReference>
<dbReference type="KEGG" id="panr:A7J50_1366"/>
<dbReference type="Proteomes" id="UP000077829">
    <property type="component" value="Chromosome"/>
</dbReference>
<dbReference type="STRING" id="219572.A7J50_1366"/>
<name>A0A172YYE6_9PSED</name>
<dbReference type="InterPro" id="IPR027417">
    <property type="entry name" value="P-loop_NTPase"/>
</dbReference>
<dbReference type="RefSeq" id="WP_064451118.1">
    <property type="nucleotide sequence ID" value="NZ_CP015600.1"/>
</dbReference>
<proteinExistence type="predicted"/>
<dbReference type="Gene3D" id="3.40.50.300">
    <property type="entry name" value="P-loop containing nucleotide triphosphate hydrolases"/>
    <property type="match status" value="1"/>
</dbReference>
<evidence type="ECO:0000313" key="1">
    <source>
        <dbReference type="EMBL" id="ANF84799.1"/>
    </source>
</evidence>
<evidence type="ECO:0008006" key="3">
    <source>
        <dbReference type="Google" id="ProtNLM"/>
    </source>
</evidence>
<sequence length="445" mass="49924">MITNTGNLMLDRQLSRWYPLKDHPVQLALVAAVSDGIRFPLVPAGRRSGKTERFKRFLVKQASAYTGMYFAAAPTHAQAKKIFWDDLKAFTLCCMHSRRPSESDLIIYLDNGSEIHVIGLDKPQRIEGIPWTGGGIDEFADIKPDAWEANILPALNTVNPTMPDYRAWCWLLGVPDGLNHYYDLCMQAESGNDPNFRVFHWKSAEILPADVMDAMKRAMSAKQFKQEFEASFETASGRIYEDYSKANTTNAAIEPHEQLMWMHDQNFTPLSSAIGVRRNEGKDLYLLDEIVLISAVSKQSAAEFVDKFKDHKNKHVLIYGDPAGKAGEKHGHASDYTDIEGVLKANGWTYTRKVKPAHPSIKDRQNAVRAKILTASGETSLFINPVTAPWCHKGLSTVQLQMGSTFQEDQKNDYQHITTAIGYCIDVEWPCIKRTGGTRRIGGLA</sequence>